<name>A0A381SU80_9ZZZZ</name>
<dbReference type="EMBL" id="UINC01003498">
    <property type="protein sequence ID" value="SVA06851.1"/>
    <property type="molecule type" value="Genomic_DNA"/>
</dbReference>
<dbReference type="AlphaFoldDB" id="A0A381SU80"/>
<reference evidence="1" key="1">
    <citation type="submission" date="2018-05" db="EMBL/GenBank/DDBJ databases">
        <authorList>
            <person name="Lanie J.A."/>
            <person name="Ng W.-L."/>
            <person name="Kazmierczak K.M."/>
            <person name="Andrzejewski T.M."/>
            <person name="Davidsen T.M."/>
            <person name="Wayne K.J."/>
            <person name="Tettelin H."/>
            <person name="Glass J.I."/>
            <person name="Rusch D."/>
            <person name="Podicherti R."/>
            <person name="Tsui H.-C.T."/>
            <person name="Winkler M.E."/>
        </authorList>
    </citation>
    <scope>NUCLEOTIDE SEQUENCE</scope>
</reference>
<accession>A0A381SU80</accession>
<gene>
    <name evidence="1" type="ORF">METZ01_LOCUS59705</name>
</gene>
<feature type="non-terminal residue" evidence="1">
    <location>
        <position position="1"/>
    </location>
</feature>
<sequence>GRGKFGTRRQSFVGLQIIDYGASM</sequence>
<proteinExistence type="predicted"/>
<protein>
    <submittedName>
        <fullName evidence="1">Uncharacterized protein</fullName>
    </submittedName>
</protein>
<organism evidence="1">
    <name type="scientific">marine metagenome</name>
    <dbReference type="NCBI Taxonomy" id="408172"/>
    <lineage>
        <taxon>unclassified sequences</taxon>
        <taxon>metagenomes</taxon>
        <taxon>ecological metagenomes</taxon>
    </lineage>
</organism>
<evidence type="ECO:0000313" key="1">
    <source>
        <dbReference type="EMBL" id="SVA06851.1"/>
    </source>
</evidence>